<feature type="region of interest" description="Disordered" evidence="1">
    <location>
        <begin position="223"/>
        <end position="265"/>
    </location>
</feature>
<evidence type="ECO:0000256" key="2">
    <source>
        <dbReference type="SAM" id="SignalP"/>
    </source>
</evidence>
<dbReference type="EMBL" id="CH477309">
    <property type="protein sequence ID" value="EAT44012.1"/>
    <property type="molecule type" value="Genomic_DNA"/>
</dbReference>
<evidence type="ECO:0000313" key="3">
    <source>
        <dbReference type="EMBL" id="EAT44012.1"/>
    </source>
</evidence>
<feature type="compositionally biased region" description="Acidic residues" evidence="1">
    <location>
        <begin position="75"/>
        <end position="99"/>
    </location>
</feature>
<feature type="region of interest" description="Disordered" evidence="1">
    <location>
        <begin position="63"/>
        <end position="99"/>
    </location>
</feature>
<reference evidence="3" key="2">
    <citation type="journal article" date="2007" name="Science">
        <title>Genome sequence of Aedes aegypti, a major arbovirus vector.</title>
        <authorList>
            <person name="Nene V."/>
            <person name="Wortman J.R."/>
            <person name="Lawson D."/>
            <person name="Haas B."/>
            <person name="Kodira C."/>
            <person name="Tu Z.J."/>
            <person name="Loftus B."/>
            <person name="Xi Z."/>
            <person name="Megy K."/>
            <person name="Grabherr M."/>
            <person name="Ren Q."/>
            <person name="Zdobnov E.M."/>
            <person name="Lobo N.F."/>
            <person name="Campbell K.S."/>
            <person name="Brown S.E."/>
            <person name="Bonaldo M.F."/>
            <person name="Zhu J."/>
            <person name="Sinkins S.P."/>
            <person name="Hogenkamp D.G."/>
            <person name="Amedeo P."/>
            <person name="Arensburger P."/>
            <person name="Atkinson P.W."/>
            <person name="Bidwell S."/>
            <person name="Biedler J."/>
            <person name="Birney E."/>
            <person name="Bruggner R.V."/>
            <person name="Costas J."/>
            <person name="Coy M.R."/>
            <person name="Crabtree J."/>
            <person name="Crawford M."/>
            <person name="Debruyn B."/>
            <person name="Decaprio D."/>
            <person name="Eiglmeier K."/>
            <person name="Eisenstadt E."/>
            <person name="El-Dorry H."/>
            <person name="Gelbart W.M."/>
            <person name="Gomes S.L."/>
            <person name="Hammond M."/>
            <person name="Hannick L.I."/>
            <person name="Hogan J.R."/>
            <person name="Holmes M.H."/>
            <person name="Jaffe D."/>
            <person name="Johnston J.S."/>
            <person name="Kennedy R.C."/>
            <person name="Koo H."/>
            <person name="Kravitz S."/>
            <person name="Kriventseva E.V."/>
            <person name="Kulp D."/>
            <person name="Labutti K."/>
            <person name="Lee E."/>
            <person name="Li S."/>
            <person name="Lovin D.D."/>
            <person name="Mao C."/>
            <person name="Mauceli E."/>
            <person name="Menck C.F."/>
            <person name="Miller J.R."/>
            <person name="Montgomery P."/>
            <person name="Mori A."/>
            <person name="Nascimento A.L."/>
            <person name="Naveira H.F."/>
            <person name="Nusbaum C."/>
            <person name="O'leary S."/>
            <person name="Orvis J."/>
            <person name="Pertea M."/>
            <person name="Quesneville H."/>
            <person name="Reidenbach K.R."/>
            <person name="Rogers Y.H."/>
            <person name="Roth C.W."/>
            <person name="Schneider J.R."/>
            <person name="Schatz M."/>
            <person name="Shumway M."/>
            <person name="Stanke M."/>
            <person name="Stinson E.O."/>
            <person name="Tubio J.M."/>
            <person name="Vanzee J.P."/>
            <person name="Verjovski-Almeida S."/>
            <person name="Werner D."/>
            <person name="White O."/>
            <person name="Wyder S."/>
            <person name="Zeng Q."/>
            <person name="Zhao Q."/>
            <person name="Zhao Y."/>
            <person name="Hill C.A."/>
            <person name="Raikhel A.S."/>
            <person name="Soares M.B."/>
            <person name="Knudson D.L."/>
            <person name="Lee N.H."/>
            <person name="Galagan J."/>
            <person name="Salzberg S.L."/>
            <person name="Paulsen I.T."/>
            <person name="Dimopoulos G."/>
            <person name="Collins F.H."/>
            <person name="Birren B."/>
            <person name="Fraser-Liggett C.M."/>
            <person name="Severson D.W."/>
        </authorList>
    </citation>
    <scope>NUCLEOTIDE SEQUENCE [LARGE SCALE GENOMIC DNA]</scope>
    <source>
        <strain evidence="3">Liverpool</strain>
    </source>
</reference>
<evidence type="ECO:0000313" key="4">
    <source>
        <dbReference type="Proteomes" id="UP000682892"/>
    </source>
</evidence>
<proteinExistence type="predicted"/>
<name>Q17CD9_AEDAE</name>
<evidence type="ECO:0000256" key="1">
    <source>
        <dbReference type="SAM" id="MobiDB-lite"/>
    </source>
</evidence>
<dbReference type="PaxDb" id="7159-AAEL004584-PA"/>
<dbReference type="PhylomeDB" id="Q17CD9"/>
<organism evidence="3 4">
    <name type="scientific">Aedes aegypti</name>
    <name type="common">Yellowfever mosquito</name>
    <name type="synonym">Culex aegypti</name>
    <dbReference type="NCBI Taxonomy" id="7159"/>
    <lineage>
        <taxon>Eukaryota</taxon>
        <taxon>Metazoa</taxon>
        <taxon>Ecdysozoa</taxon>
        <taxon>Arthropoda</taxon>
        <taxon>Hexapoda</taxon>
        <taxon>Insecta</taxon>
        <taxon>Pterygota</taxon>
        <taxon>Neoptera</taxon>
        <taxon>Endopterygota</taxon>
        <taxon>Diptera</taxon>
        <taxon>Nematocera</taxon>
        <taxon>Culicoidea</taxon>
        <taxon>Culicidae</taxon>
        <taxon>Culicinae</taxon>
        <taxon>Aedini</taxon>
        <taxon>Aedes</taxon>
        <taxon>Stegomyia</taxon>
    </lineage>
</organism>
<protein>
    <submittedName>
        <fullName evidence="3">AAEL004584-PA</fullName>
    </submittedName>
</protein>
<keyword evidence="2" id="KW-0732">Signal</keyword>
<feature type="signal peptide" evidence="2">
    <location>
        <begin position="1"/>
        <end position="21"/>
    </location>
</feature>
<sequence length="284" mass="31762">MNPKWMLLLYGALMVLGAVCGDSGGIPSMSDSEKRRVIRSMLEAQKDIRKALFKIRKQIEGDLNSTGHNGAQVPEDSDEDDFDDVMGGEEMSGEEEEEYYKERQKKIREARELLEKSVKQIGSSLIAIKKYIERIDKKVDEAIAASREKHYTANYHFNPGKPHGHNVENSGGPTAPIVHQTVVAVPQADIPASYSIGYYKNNFGVFKAEALTAATEDEPFRPMVAPKRNKKPGRKHRTDRSLEETVPTVVADQLSSPDIPSVVGYDGPVQKTVEYQMKQQQIQQ</sequence>
<dbReference type="eggNOG" id="ENOG502T8V0">
    <property type="taxonomic scope" value="Eukaryota"/>
</dbReference>
<feature type="compositionally biased region" description="Basic residues" evidence="1">
    <location>
        <begin position="227"/>
        <end position="238"/>
    </location>
</feature>
<reference evidence="3" key="1">
    <citation type="submission" date="2005-10" db="EMBL/GenBank/DDBJ databases">
        <authorList>
            <person name="Loftus B.J."/>
            <person name="Nene V.M."/>
            <person name="Hannick L.I."/>
            <person name="Bidwell S."/>
            <person name="Haas B."/>
            <person name="Amedeo P."/>
            <person name="Orvis J."/>
            <person name="Wortman J.R."/>
            <person name="White O.R."/>
            <person name="Salzberg S."/>
            <person name="Shumway M."/>
            <person name="Koo H."/>
            <person name="Zhao Y."/>
            <person name="Holmes M."/>
            <person name="Miller J."/>
            <person name="Schatz M."/>
            <person name="Pop M."/>
            <person name="Pai G."/>
            <person name="Utterback T."/>
            <person name="Rogers Y.-H."/>
            <person name="Kravitz S."/>
            <person name="Fraser C.M."/>
        </authorList>
    </citation>
    <scope>NUCLEOTIDE SEQUENCE</scope>
    <source>
        <strain evidence="3">Liverpool</strain>
    </source>
</reference>
<dbReference type="HOGENOM" id="CLU_980745_0_0_1"/>
<dbReference type="Proteomes" id="UP000682892">
    <property type="component" value="Unassembled WGS sequence"/>
</dbReference>
<dbReference type="AlphaFoldDB" id="Q17CD9"/>
<reference evidence="3" key="3">
    <citation type="submission" date="2012-09" db="EMBL/GenBank/DDBJ databases">
        <authorList>
            <consortium name="VectorBase"/>
        </authorList>
    </citation>
    <scope>NUCLEOTIDE SEQUENCE</scope>
    <source>
        <strain evidence="3">Liverpool</strain>
    </source>
</reference>
<dbReference type="OMA" id="HGHNVEN"/>
<feature type="chain" id="PRO_5014307822" evidence="2">
    <location>
        <begin position="22"/>
        <end position="284"/>
    </location>
</feature>
<accession>Q17CD9</accession>
<gene>
    <name evidence="3" type="ORF">AaeL_AAEL004584</name>
</gene>